<evidence type="ECO:0000259" key="1">
    <source>
        <dbReference type="Pfam" id="PF12697"/>
    </source>
</evidence>
<sequence length="317" mass="35676">MPNADRFELPDTFPHNGWSIRYLARQSNDHDQSASANSWVVFVHGTPWSSDVFRPLANALLASGNFNVVLYDLPGYGQSQTLNNFQHDSEPDTSVKAQTETLAALLQHLGLDGKDEKKKPHIVAHDIAGVISMRAHLLHGSEYRSLCLLDTNCVLPWGDKLYNSVRSNSTVFEELPAGVFEGALRAIIQSARANRHGLDREWENVLARPWLAGGLAADSSRRYDPQKNFVRQIKQSDDNHTAELLDNGLYSKVRCDVKILWGEKDTWIPYEKMQNLAQLLGNRFKGLVTIPEAGHLIMLDQPERVTMEIVRWLGIQA</sequence>
<gene>
    <name evidence="2" type="ORF">N8I77_007029</name>
</gene>
<comment type="caution">
    <text evidence="2">The sequence shown here is derived from an EMBL/GenBank/DDBJ whole genome shotgun (WGS) entry which is preliminary data.</text>
</comment>
<dbReference type="InterPro" id="IPR050266">
    <property type="entry name" value="AB_hydrolase_sf"/>
</dbReference>
<evidence type="ECO:0000313" key="2">
    <source>
        <dbReference type="EMBL" id="KAK2604070.1"/>
    </source>
</evidence>
<keyword evidence="3" id="KW-1185">Reference proteome</keyword>
<evidence type="ECO:0000313" key="3">
    <source>
        <dbReference type="Proteomes" id="UP001265746"/>
    </source>
</evidence>
<dbReference type="Pfam" id="PF12697">
    <property type="entry name" value="Abhydrolase_6"/>
    <property type="match status" value="1"/>
</dbReference>
<name>A0AAD9SB71_PHOAM</name>
<dbReference type="Gene3D" id="3.40.50.1820">
    <property type="entry name" value="alpha/beta hydrolase"/>
    <property type="match status" value="1"/>
</dbReference>
<dbReference type="PANTHER" id="PTHR43798">
    <property type="entry name" value="MONOACYLGLYCEROL LIPASE"/>
    <property type="match status" value="1"/>
</dbReference>
<accession>A0AAD9SB71</accession>
<dbReference type="InterPro" id="IPR000073">
    <property type="entry name" value="AB_hydrolase_1"/>
</dbReference>
<reference evidence="2" key="1">
    <citation type="submission" date="2023-06" db="EMBL/GenBank/DDBJ databases">
        <authorList>
            <person name="Noh H."/>
        </authorList>
    </citation>
    <scope>NUCLEOTIDE SEQUENCE</scope>
    <source>
        <strain evidence="2">DUCC20226</strain>
    </source>
</reference>
<dbReference type="InterPro" id="IPR029058">
    <property type="entry name" value="AB_hydrolase_fold"/>
</dbReference>
<feature type="domain" description="AB hydrolase-1" evidence="1">
    <location>
        <begin position="40"/>
        <end position="305"/>
    </location>
</feature>
<organism evidence="2 3">
    <name type="scientific">Phomopsis amygdali</name>
    <name type="common">Fusicoccum amygdali</name>
    <dbReference type="NCBI Taxonomy" id="1214568"/>
    <lineage>
        <taxon>Eukaryota</taxon>
        <taxon>Fungi</taxon>
        <taxon>Dikarya</taxon>
        <taxon>Ascomycota</taxon>
        <taxon>Pezizomycotina</taxon>
        <taxon>Sordariomycetes</taxon>
        <taxon>Sordariomycetidae</taxon>
        <taxon>Diaporthales</taxon>
        <taxon>Diaporthaceae</taxon>
        <taxon>Diaporthe</taxon>
    </lineage>
</organism>
<dbReference type="EMBL" id="JAUJFL010000004">
    <property type="protein sequence ID" value="KAK2604070.1"/>
    <property type="molecule type" value="Genomic_DNA"/>
</dbReference>
<dbReference type="AlphaFoldDB" id="A0AAD9SB71"/>
<dbReference type="SUPFAM" id="SSF53474">
    <property type="entry name" value="alpha/beta-Hydrolases"/>
    <property type="match status" value="1"/>
</dbReference>
<proteinExistence type="predicted"/>
<dbReference type="Proteomes" id="UP001265746">
    <property type="component" value="Unassembled WGS sequence"/>
</dbReference>
<protein>
    <recommendedName>
        <fullName evidence="1">AB hydrolase-1 domain-containing protein</fullName>
    </recommendedName>
</protein>